<dbReference type="GO" id="GO:0005664">
    <property type="term" value="C:nuclear origin of replication recognition complex"/>
    <property type="evidence" value="ECO:0007669"/>
    <property type="project" value="InterPro"/>
</dbReference>
<dbReference type="OrthoDB" id="5367324at2759"/>
<dbReference type="AlphaFoldDB" id="A0A6G1KUG0"/>
<protein>
    <recommendedName>
        <fullName evidence="7">ORC6 first cyclin-like domain-containing protein</fullName>
    </recommendedName>
</protein>
<evidence type="ECO:0000259" key="7">
    <source>
        <dbReference type="Pfam" id="PF05460"/>
    </source>
</evidence>
<comment type="similarity">
    <text evidence="2">Belongs to the ORC6 family.</text>
</comment>
<dbReference type="GO" id="GO:0003677">
    <property type="term" value="F:DNA binding"/>
    <property type="evidence" value="ECO:0007669"/>
    <property type="project" value="UniProtKB-KW"/>
</dbReference>
<dbReference type="EMBL" id="ML995931">
    <property type="protein sequence ID" value="KAF2764271.1"/>
    <property type="molecule type" value="Genomic_DNA"/>
</dbReference>
<gene>
    <name evidence="8" type="ORF">EJ03DRAFT_331999</name>
</gene>
<evidence type="ECO:0000256" key="2">
    <source>
        <dbReference type="ARBA" id="ARBA00010840"/>
    </source>
</evidence>
<organism evidence="8 9">
    <name type="scientific">Teratosphaeria nubilosa</name>
    <dbReference type="NCBI Taxonomy" id="161662"/>
    <lineage>
        <taxon>Eukaryota</taxon>
        <taxon>Fungi</taxon>
        <taxon>Dikarya</taxon>
        <taxon>Ascomycota</taxon>
        <taxon>Pezizomycotina</taxon>
        <taxon>Dothideomycetes</taxon>
        <taxon>Dothideomycetidae</taxon>
        <taxon>Mycosphaerellales</taxon>
        <taxon>Teratosphaeriaceae</taxon>
        <taxon>Teratosphaeria</taxon>
    </lineage>
</organism>
<dbReference type="Pfam" id="PF05460">
    <property type="entry name" value="ORC6"/>
    <property type="match status" value="1"/>
</dbReference>
<feature type="domain" description="ORC6 first cyclin-like" evidence="7">
    <location>
        <begin position="9"/>
        <end position="92"/>
    </location>
</feature>
<evidence type="ECO:0000256" key="1">
    <source>
        <dbReference type="ARBA" id="ARBA00004123"/>
    </source>
</evidence>
<evidence type="ECO:0000256" key="3">
    <source>
        <dbReference type="ARBA" id="ARBA00022705"/>
    </source>
</evidence>
<evidence type="ECO:0000313" key="8">
    <source>
        <dbReference type="EMBL" id="KAF2764271.1"/>
    </source>
</evidence>
<keyword evidence="5" id="KW-0539">Nucleus</keyword>
<dbReference type="GO" id="GO:0006260">
    <property type="term" value="P:DNA replication"/>
    <property type="evidence" value="ECO:0007669"/>
    <property type="project" value="UniProtKB-KW"/>
</dbReference>
<name>A0A6G1KUG0_9PEZI</name>
<dbReference type="InterPro" id="IPR008721">
    <property type="entry name" value="ORC6_cyclin_first"/>
</dbReference>
<reference evidence="8" key="1">
    <citation type="journal article" date="2020" name="Stud. Mycol.">
        <title>101 Dothideomycetes genomes: a test case for predicting lifestyles and emergence of pathogens.</title>
        <authorList>
            <person name="Haridas S."/>
            <person name="Albert R."/>
            <person name="Binder M."/>
            <person name="Bloem J."/>
            <person name="Labutti K."/>
            <person name="Salamov A."/>
            <person name="Andreopoulos B."/>
            <person name="Baker S."/>
            <person name="Barry K."/>
            <person name="Bills G."/>
            <person name="Bluhm B."/>
            <person name="Cannon C."/>
            <person name="Castanera R."/>
            <person name="Culley D."/>
            <person name="Daum C."/>
            <person name="Ezra D."/>
            <person name="Gonzalez J."/>
            <person name="Henrissat B."/>
            <person name="Kuo A."/>
            <person name="Liang C."/>
            <person name="Lipzen A."/>
            <person name="Lutzoni F."/>
            <person name="Magnuson J."/>
            <person name="Mondo S."/>
            <person name="Nolan M."/>
            <person name="Ohm R."/>
            <person name="Pangilinan J."/>
            <person name="Park H.-J."/>
            <person name="Ramirez L."/>
            <person name="Alfaro M."/>
            <person name="Sun H."/>
            <person name="Tritt A."/>
            <person name="Yoshinaga Y."/>
            <person name="Zwiers L.-H."/>
            <person name="Turgeon B."/>
            <person name="Goodwin S."/>
            <person name="Spatafora J."/>
            <person name="Crous P."/>
            <person name="Grigoriev I."/>
        </authorList>
    </citation>
    <scope>NUCLEOTIDE SEQUENCE</scope>
    <source>
        <strain evidence="8">CBS 116005</strain>
    </source>
</reference>
<feature type="compositionally biased region" description="Basic residues" evidence="6">
    <location>
        <begin position="207"/>
        <end position="217"/>
    </location>
</feature>
<keyword evidence="3" id="KW-0235">DNA replication</keyword>
<feature type="compositionally biased region" description="Polar residues" evidence="6">
    <location>
        <begin position="146"/>
        <end position="164"/>
    </location>
</feature>
<sequence>MPSPVELCLSSLLPTLSPLPAELIQFSNSLLAQSRARASSLKPEEEIARTYACCHIACERLGKRLALELGRPSPPCQPKVYQKLKTYLGSVLRTPVTPRRGKEGRAEDKLGKSASAASTPVTGRSAKVAVSTAATPTRWSPRAKPTDSNQQATLTTQDQDGGSTSRRKRKAEEDPAEAQLQLKAAQAGAEPEAAQEVRPAKGPSKTPLRRQEKHARRPYGSAGTGEDEVRPSGLQIGLGTMFQSAVDWLSKERREDYAVWEENILRECAEMEGGMQGREVEAVG</sequence>
<comment type="subcellular location">
    <subcellularLocation>
        <location evidence="1">Nucleus</location>
    </subcellularLocation>
</comment>
<dbReference type="Proteomes" id="UP000799436">
    <property type="component" value="Unassembled WGS sequence"/>
</dbReference>
<evidence type="ECO:0000313" key="9">
    <source>
        <dbReference type="Proteomes" id="UP000799436"/>
    </source>
</evidence>
<feature type="compositionally biased region" description="Basic and acidic residues" evidence="6">
    <location>
        <begin position="100"/>
        <end position="111"/>
    </location>
</feature>
<keyword evidence="4" id="KW-0238">DNA-binding</keyword>
<feature type="compositionally biased region" description="Low complexity" evidence="6">
    <location>
        <begin position="177"/>
        <end position="196"/>
    </location>
</feature>
<keyword evidence="9" id="KW-1185">Reference proteome</keyword>
<accession>A0A6G1KUG0</accession>
<evidence type="ECO:0000256" key="4">
    <source>
        <dbReference type="ARBA" id="ARBA00023125"/>
    </source>
</evidence>
<feature type="region of interest" description="Disordered" evidence="6">
    <location>
        <begin position="92"/>
        <end position="231"/>
    </location>
</feature>
<proteinExistence type="inferred from homology"/>
<evidence type="ECO:0000256" key="6">
    <source>
        <dbReference type="SAM" id="MobiDB-lite"/>
    </source>
</evidence>
<evidence type="ECO:0000256" key="5">
    <source>
        <dbReference type="ARBA" id="ARBA00023242"/>
    </source>
</evidence>